<dbReference type="EMBL" id="LXQA010095144">
    <property type="protein sequence ID" value="MCI15128.1"/>
    <property type="molecule type" value="Genomic_DNA"/>
</dbReference>
<dbReference type="Proteomes" id="UP000265520">
    <property type="component" value="Unassembled WGS sequence"/>
</dbReference>
<feature type="compositionally biased region" description="Polar residues" evidence="1">
    <location>
        <begin position="189"/>
        <end position="202"/>
    </location>
</feature>
<reference evidence="2 3" key="1">
    <citation type="journal article" date="2018" name="Front. Plant Sci.">
        <title>Red Clover (Trifolium pratense) and Zigzag Clover (T. medium) - A Picture of Genomic Similarities and Differences.</title>
        <authorList>
            <person name="Dluhosova J."/>
            <person name="Istvanek J."/>
            <person name="Nedelnik J."/>
            <person name="Repkova J."/>
        </authorList>
    </citation>
    <scope>NUCLEOTIDE SEQUENCE [LARGE SCALE GENOMIC DNA]</scope>
    <source>
        <strain evidence="3">cv. 10/8</strain>
        <tissue evidence="2">Leaf</tissue>
    </source>
</reference>
<organism evidence="2 3">
    <name type="scientific">Trifolium medium</name>
    <dbReference type="NCBI Taxonomy" id="97028"/>
    <lineage>
        <taxon>Eukaryota</taxon>
        <taxon>Viridiplantae</taxon>
        <taxon>Streptophyta</taxon>
        <taxon>Embryophyta</taxon>
        <taxon>Tracheophyta</taxon>
        <taxon>Spermatophyta</taxon>
        <taxon>Magnoliopsida</taxon>
        <taxon>eudicotyledons</taxon>
        <taxon>Gunneridae</taxon>
        <taxon>Pentapetalae</taxon>
        <taxon>rosids</taxon>
        <taxon>fabids</taxon>
        <taxon>Fabales</taxon>
        <taxon>Fabaceae</taxon>
        <taxon>Papilionoideae</taxon>
        <taxon>50 kb inversion clade</taxon>
        <taxon>NPAAA clade</taxon>
        <taxon>Hologalegina</taxon>
        <taxon>IRL clade</taxon>
        <taxon>Trifolieae</taxon>
        <taxon>Trifolium</taxon>
    </lineage>
</organism>
<feature type="non-terminal residue" evidence="2">
    <location>
        <position position="210"/>
    </location>
</feature>
<proteinExistence type="predicted"/>
<evidence type="ECO:0000313" key="2">
    <source>
        <dbReference type="EMBL" id="MCI15128.1"/>
    </source>
</evidence>
<dbReference type="AlphaFoldDB" id="A0A392PSP9"/>
<accession>A0A392PSP9</accession>
<evidence type="ECO:0000313" key="3">
    <source>
        <dbReference type="Proteomes" id="UP000265520"/>
    </source>
</evidence>
<comment type="caution">
    <text evidence="2">The sequence shown here is derived from an EMBL/GenBank/DDBJ whole genome shotgun (WGS) entry which is preliminary data.</text>
</comment>
<dbReference type="PANTHER" id="PTHR34427:SF5">
    <property type="entry name" value="DUF4283 DOMAIN-CONTAINING PROTEIN"/>
    <property type="match status" value="1"/>
</dbReference>
<name>A0A392PSP9_9FABA</name>
<feature type="region of interest" description="Disordered" evidence="1">
    <location>
        <begin position="116"/>
        <end position="152"/>
    </location>
</feature>
<feature type="compositionally biased region" description="Acidic residues" evidence="1">
    <location>
        <begin position="124"/>
        <end position="135"/>
    </location>
</feature>
<sequence>MNEAKDWLEQWFRDIRLWNPKEVDNERIVWLRAYGIPVHAWNDGYFSAITASIGTFINVDDCTMKMDCMDVARLMVRTQGIGVVDTIVETVINGDRFDVRLIEDSYGPMRVVVPSKQTEVNNNAEDEESDDESEEIPSWRQHGVIGEEEVNENSFPIIVNDKVTNLQEEDMEGFDEERENKLALIAFKPNSNLDEGESTNNATEDKNQDE</sequence>
<feature type="region of interest" description="Disordered" evidence="1">
    <location>
        <begin position="186"/>
        <end position="210"/>
    </location>
</feature>
<protein>
    <submittedName>
        <fullName evidence="2">DUF4283 domain protein</fullName>
    </submittedName>
</protein>
<dbReference type="PANTHER" id="PTHR34427">
    <property type="entry name" value="DUF4283 DOMAIN PROTEIN"/>
    <property type="match status" value="1"/>
</dbReference>
<keyword evidence="3" id="KW-1185">Reference proteome</keyword>
<evidence type="ECO:0000256" key="1">
    <source>
        <dbReference type="SAM" id="MobiDB-lite"/>
    </source>
</evidence>